<comment type="caution">
    <text evidence="2">The sequence shown here is derived from an EMBL/GenBank/DDBJ whole genome shotgun (WGS) entry which is preliminary data.</text>
</comment>
<sequence>MFNELVVALITGIIIFTYSLVIRSLHLRGLTAFIVTVVFMLFIMLILFIIILGDLYINGIFV</sequence>
<evidence type="ECO:0000256" key="1">
    <source>
        <dbReference type="SAM" id="Phobius"/>
    </source>
</evidence>
<keyword evidence="1" id="KW-1133">Transmembrane helix</keyword>
<dbReference type="PATRIC" id="fig|1410657.5.peg.1397"/>
<name>A0A0R2H3Z6_9FIRM</name>
<feature type="transmembrane region" description="Helical" evidence="1">
    <location>
        <begin position="6"/>
        <end position="25"/>
    </location>
</feature>
<evidence type="ECO:0000313" key="2">
    <source>
        <dbReference type="EMBL" id="KRN47651.1"/>
    </source>
</evidence>
<protein>
    <submittedName>
        <fullName evidence="2">Uncharacterized protein</fullName>
    </submittedName>
</protein>
<accession>A0A0R2H3Z6</accession>
<proteinExistence type="predicted"/>
<feature type="transmembrane region" description="Helical" evidence="1">
    <location>
        <begin position="32"/>
        <end position="57"/>
    </location>
</feature>
<dbReference type="RefSeq" id="WP_031589701.1">
    <property type="nucleotide sequence ID" value="NZ_JNKN01000037.1"/>
</dbReference>
<dbReference type="EMBL" id="JQBL01000037">
    <property type="protein sequence ID" value="KRN47651.1"/>
    <property type="molecule type" value="Genomic_DNA"/>
</dbReference>
<dbReference type="Proteomes" id="UP000051841">
    <property type="component" value="Unassembled WGS sequence"/>
</dbReference>
<organism evidence="2 3">
    <name type="scientific">Kandleria vitulina DSM 20405</name>
    <dbReference type="NCBI Taxonomy" id="1410657"/>
    <lineage>
        <taxon>Bacteria</taxon>
        <taxon>Bacillati</taxon>
        <taxon>Bacillota</taxon>
        <taxon>Erysipelotrichia</taxon>
        <taxon>Erysipelotrichales</taxon>
        <taxon>Coprobacillaceae</taxon>
        <taxon>Kandleria</taxon>
    </lineage>
</organism>
<evidence type="ECO:0000313" key="3">
    <source>
        <dbReference type="Proteomes" id="UP000051841"/>
    </source>
</evidence>
<dbReference type="AlphaFoldDB" id="A0A0R2H3Z6"/>
<keyword evidence="3" id="KW-1185">Reference proteome</keyword>
<gene>
    <name evidence="2" type="ORF">IV49_GL001348</name>
</gene>
<reference evidence="2 3" key="1">
    <citation type="journal article" date="2015" name="Genome Announc.">
        <title>Expanding the biotechnology potential of lactobacilli through comparative genomics of 213 strains and associated genera.</title>
        <authorList>
            <person name="Sun Z."/>
            <person name="Harris H.M."/>
            <person name="McCann A."/>
            <person name="Guo C."/>
            <person name="Argimon S."/>
            <person name="Zhang W."/>
            <person name="Yang X."/>
            <person name="Jeffery I.B."/>
            <person name="Cooney J.C."/>
            <person name="Kagawa T.F."/>
            <person name="Liu W."/>
            <person name="Song Y."/>
            <person name="Salvetti E."/>
            <person name="Wrobel A."/>
            <person name="Rasinkangas P."/>
            <person name="Parkhill J."/>
            <person name="Rea M.C."/>
            <person name="O'Sullivan O."/>
            <person name="Ritari J."/>
            <person name="Douillard F.P."/>
            <person name="Paul Ross R."/>
            <person name="Yang R."/>
            <person name="Briner A.E."/>
            <person name="Felis G.E."/>
            <person name="de Vos W.M."/>
            <person name="Barrangou R."/>
            <person name="Klaenhammer T.R."/>
            <person name="Caufield P.W."/>
            <person name="Cui Y."/>
            <person name="Zhang H."/>
            <person name="O'Toole P.W."/>
        </authorList>
    </citation>
    <scope>NUCLEOTIDE SEQUENCE [LARGE SCALE GENOMIC DNA]</scope>
    <source>
        <strain evidence="2 3">DSM 20405</strain>
    </source>
</reference>
<keyword evidence="1" id="KW-0472">Membrane</keyword>
<keyword evidence="1" id="KW-0812">Transmembrane</keyword>